<feature type="region of interest" description="Disordered" evidence="1">
    <location>
        <begin position="20"/>
        <end position="68"/>
    </location>
</feature>
<proteinExistence type="predicted"/>
<evidence type="ECO:0000256" key="1">
    <source>
        <dbReference type="SAM" id="MobiDB-lite"/>
    </source>
</evidence>
<dbReference type="RefSeq" id="WP_378269090.1">
    <property type="nucleotide sequence ID" value="NZ_JBHUKR010000020.1"/>
</dbReference>
<evidence type="ECO:0000313" key="3">
    <source>
        <dbReference type="Proteomes" id="UP001597417"/>
    </source>
</evidence>
<name>A0ABW5G150_9PSEU</name>
<gene>
    <name evidence="2" type="ORF">ACFSXZ_30070</name>
</gene>
<dbReference type="EMBL" id="JBHUKR010000020">
    <property type="protein sequence ID" value="MFD2420582.1"/>
    <property type="molecule type" value="Genomic_DNA"/>
</dbReference>
<evidence type="ECO:0000313" key="2">
    <source>
        <dbReference type="EMBL" id="MFD2420582.1"/>
    </source>
</evidence>
<reference evidence="3" key="1">
    <citation type="journal article" date="2019" name="Int. J. Syst. Evol. Microbiol.">
        <title>The Global Catalogue of Microorganisms (GCM) 10K type strain sequencing project: providing services to taxonomists for standard genome sequencing and annotation.</title>
        <authorList>
            <consortium name="The Broad Institute Genomics Platform"/>
            <consortium name="The Broad Institute Genome Sequencing Center for Infectious Disease"/>
            <person name="Wu L."/>
            <person name="Ma J."/>
        </authorList>
    </citation>
    <scope>NUCLEOTIDE SEQUENCE [LARGE SCALE GENOMIC DNA]</scope>
    <source>
        <strain evidence="3">CGMCC 4.7645</strain>
    </source>
</reference>
<protein>
    <submittedName>
        <fullName evidence="2">Uncharacterized protein</fullName>
    </submittedName>
</protein>
<dbReference type="Proteomes" id="UP001597417">
    <property type="component" value="Unassembled WGS sequence"/>
</dbReference>
<dbReference type="Gene3D" id="3.40.50.2000">
    <property type="entry name" value="Glycogen Phosphorylase B"/>
    <property type="match status" value="1"/>
</dbReference>
<comment type="caution">
    <text evidence="2">The sequence shown here is derived from an EMBL/GenBank/DDBJ whole genome shotgun (WGS) entry which is preliminary data.</text>
</comment>
<accession>A0ABW5G150</accession>
<sequence length="68" mass="6922">MGSGGSGTVPAALAHGVPMVLWPQGGRPASQRRPCGRGGGRDNDLGRGTARPRRGPGARRSVVHPARS</sequence>
<dbReference type="SUPFAM" id="SSF53756">
    <property type="entry name" value="UDP-Glycosyltransferase/glycogen phosphorylase"/>
    <property type="match status" value="1"/>
</dbReference>
<keyword evidence="3" id="KW-1185">Reference proteome</keyword>
<organism evidence="2 3">
    <name type="scientific">Amycolatopsis pigmentata</name>
    <dbReference type="NCBI Taxonomy" id="450801"/>
    <lineage>
        <taxon>Bacteria</taxon>
        <taxon>Bacillati</taxon>
        <taxon>Actinomycetota</taxon>
        <taxon>Actinomycetes</taxon>
        <taxon>Pseudonocardiales</taxon>
        <taxon>Pseudonocardiaceae</taxon>
        <taxon>Amycolatopsis</taxon>
    </lineage>
</organism>